<dbReference type="AlphaFoldDB" id="A0A9K3CTZ7"/>
<protein>
    <submittedName>
        <fullName evidence="1">Uncharacterized protein</fullName>
    </submittedName>
</protein>
<dbReference type="Proteomes" id="UP000265618">
    <property type="component" value="Unassembled WGS sequence"/>
</dbReference>
<comment type="caution">
    <text evidence="1">The sequence shown here is derived from an EMBL/GenBank/DDBJ whole genome shotgun (WGS) entry which is preliminary data.</text>
</comment>
<accession>A0A9K3CTZ7</accession>
<sequence length="114" mass="12884">MLRHWELFTLTCDVDLAGFLGVTERRNRISLDSQYMGHMCTLTSSRVGAFSITPQLNEAMMLLFAESLPPHLSDMFIRAGPPFPLQLVPYSELSAQHTIYKDTYVVVTASLQMD</sequence>
<evidence type="ECO:0000313" key="1">
    <source>
        <dbReference type="EMBL" id="GIQ83283.1"/>
    </source>
</evidence>
<gene>
    <name evidence="1" type="ORF">KIPB_004580</name>
</gene>
<name>A0A9K3CTZ7_9EUKA</name>
<keyword evidence="2" id="KW-1185">Reference proteome</keyword>
<organism evidence="1 2">
    <name type="scientific">Kipferlia bialata</name>
    <dbReference type="NCBI Taxonomy" id="797122"/>
    <lineage>
        <taxon>Eukaryota</taxon>
        <taxon>Metamonada</taxon>
        <taxon>Carpediemonas-like organisms</taxon>
        <taxon>Kipferlia</taxon>
    </lineage>
</organism>
<reference evidence="1 2" key="1">
    <citation type="journal article" date="2018" name="PLoS ONE">
        <title>The draft genome of Kipferlia bialata reveals reductive genome evolution in fornicate parasites.</title>
        <authorList>
            <person name="Tanifuji G."/>
            <person name="Takabayashi S."/>
            <person name="Kume K."/>
            <person name="Takagi M."/>
            <person name="Nakayama T."/>
            <person name="Kamikawa R."/>
            <person name="Inagaki Y."/>
            <person name="Hashimoto T."/>
        </authorList>
    </citation>
    <scope>NUCLEOTIDE SEQUENCE [LARGE SCALE GENOMIC DNA]</scope>
    <source>
        <strain evidence="1">NY0173</strain>
    </source>
</reference>
<dbReference type="EMBL" id="BDIP01000988">
    <property type="protein sequence ID" value="GIQ83283.1"/>
    <property type="molecule type" value="Genomic_DNA"/>
</dbReference>
<proteinExistence type="predicted"/>
<evidence type="ECO:0000313" key="2">
    <source>
        <dbReference type="Proteomes" id="UP000265618"/>
    </source>
</evidence>